<feature type="coiled-coil region" evidence="1">
    <location>
        <begin position="83"/>
        <end position="110"/>
    </location>
</feature>
<dbReference type="SUPFAM" id="SSF68906">
    <property type="entry name" value="SAP domain"/>
    <property type="match status" value="1"/>
</dbReference>
<feature type="domain" description="SAP" evidence="2">
    <location>
        <begin position="5"/>
        <end position="39"/>
    </location>
</feature>
<keyword evidence="4" id="KW-1185">Reference proteome</keyword>
<dbReference type="AlphaFoldDB" id="A0AAN7PNF6"/>
<dbReference type="PROSITE" id="PS50800">
    <property type="entry name" value="SAP"/>
    <property type="match status" value="1"/>
</dbReference>
<proteinExistence type="predicted"/>
<evidence type="ECO:0000313" key="4">
    <source>
        <dbReference type="Proteomes" id="UP001353858"/>
    </source>
</evidence>
<evidence type="ECO:0000313" key="3">
    <source>
        <dbReference type="EMBL" id="KAK4886991.1"/>
    </source>
</evidence>
<keyword evidence="1" id="KW-0175">Coiled coil</keyword>
<organism evidence="3 4">
    <name type="scientific">Aquatica leii</name>
    <dbReference type="NCBI Taxonomy" id="1421715"/>
    <lineage>
        <taxon>Eukaryota</taxon>
        <taxon>Metazoa</taxon>
        <taxon>Ecdysozoa</taxon>
        <taxon>Arthropoda</taxon>
        <taxon>Hexapoda</taxon>
        <taxon>Insecta</taxon>
        <taxon>Pterygota</taxon>
        <taxon>Neoptera</taxon>
        <taxon>Endopterygota</taxon>
        <taxon>Coleoptera</taxon>
        <taxon>Polyphaga</taxon>
        <taxon>Elateriformia</taxon>
        <taxon>Elateroidea</taxon>
        <taxon>Lampyridae</taxon>
        <taxon>Luciolinae</taxon>
        <taxon>Aquatica</taxon>
    </lineage>
</organism>
<dbReference type="Proteomes" id="UP001353858">
    <property type="component" value="Unassembled WGS sequence"/>
</dbReference>
<evidence type="ECO:0000259" key="2">
    <source>
        <dbReference type="PROSITE" id="PS50800"/>
    </source>
</evidence>
<sequence>MEKTISNFKLEELKEKLRRTGLNTTGPKTELFNRMMANDPSGSWMYETDDKEINDDNEVRDVQKDAVTSVSASAMTSYDVRELELIRIEKELAERELKMMQREIEQLRLGMPTNEEREAATTTSKANISAIADLLNYFEDKYIMNLLLLFAFNDVNNEIEAVNDLLRPINYQLDNQRTLVNRNEYYYEITIPRYTMEQFKDHFRMSRGTFEDLTIVISNNAEHERTPKVALQKKVLFTIWVKSKQESFLATGDLFHLSKGNAHYIFKEIINILVRLAPTYIQWPEVQQQQVISEEIMIDNDEELPFELVGLTRQELFAMLENNDAVSLPSGEESLSDLENKDSDVDPTVAAVANDINISDSDSDFDVPLATLAAKYRHNRQVNY</sequence>
<dbReference type="EMBL" id="JARPUR010000001">
    <property type="protein sequence ID" value="KAK4886991.1"/>
    <property type="molecule type" value="Genomic_DNA"/>
</dbReference>
<name>A0AAN7PNF6_9COLE</name>
<protein>
    <recommendedName>
        <fullName evidence="2">SAP domain-containing protein</fullName>
    </recommendedName>
</protein>
<comment type="caution">
    <text evidence="3">The sequence shown here is derived from an EMBL/GenBank/DDBJ whole genome shotgun (WGS) entry which is preliminary data.</text>
</comment>
<dbReference type="InterPro" id="IPR036361">
    <property type="entry name" value="SAP_dom_sf"/>
</dbReference>
<gene>
    <name evidence="3" type="ORF">RN001_003262</name>
</gene>
<accession>A0AAN7PNF6</accession>
<evidence type="ECO:0000256" key="1">
    <source>
        <dbReference type="SAM" id="Coils"/>
    </source>
</evidence>
<reference evidence="4" key="1">
    <citation type="submission" date="2023-01" db="EMBL/GenBank/DDBJ databases">
        <title>Key to firefly adult light organ development and bioluminescence: homeobox transcription factors regulate luciferase expression and transportation to peroxisome.</title>
        <authorList>
            <person name="Fu X."/>
        </authorList>
    </citation>
    <scope>NUCLEOTIDE SEQUENCE [LARGE SCALE GENOMIC DNA]</scope>
</reference>
<dbReference type="Gene3D" id="1.10.720.30">
    <property type="entry name" value="SAP domain"/>
    <property type="match status" value="1"/>
</dbReference>
<dbReference type="InterPro" id="IPR003034">
    <property type="entry name" value="SAP_dom"/>
</dbReference>
<dbReference type="Pfam" id="PF02037">
    <property type="entry name" value="SAP"/>
    <property type="match status" value="1"/>
</dbReference>